<dbReference type="AlphaFoldDB" id="A0A2I0T459"/>
<feature type="region of interest" description="Disordered" evidence="1">
    <location>
        <begin position="25"/>
        <end position="55"/>
    </location>
</feature>
<organism evidence="2 3">
    <name type="scientific">Limosa lapponica baueri</name>
    <dbReference type="NCBI Taxonomy" id="1758121"/>
    <lineage>
        <taxon>Eukaryota</taxon>
        <taxon>Metazoa</taxon>
        <taxon>Chordata</taxon>
        <taxon>Craniata</taxon>
        <taxon>Vertebrata</taxon>
        <taxon>Euteleostomi</taxon>
        <taxon>Archelosauria</taxon>
        <taxon>Archosauria</taxon>
        <taxon>Dinosauria</taxon>
        <taxon>Saurischia</taxon>
        <taxon>Theropoda</taxon>
        <taxon>Coelurosauria</taxon>
        <taxon>Aves</taxon>
        <taxon>Neognathae</taxon>
        <taxon>Neoaves</taxon>
        <taxon>Charadriiformes</taxon>
        <taxon>Scolopacidae</taxon>
        <taxon>Limosa</taxon>
    </lineage>
</organism>
<evidence type="ECO:0000256" key="1">
    <source>
        <dbReference type="SAM" id="MobiDB-lite"/>
    </source>
</evidence>
<keyword evidence="3" id="KW-1185">Reference proteome</keyword>
<reference evidence="3" key="1">
    <citation type="submission" date="2017-11" db="EMBL/GenBank/DDBJ databases">
        <authorList>
            <person name="Lima N.C."/>
            <person name="Parody-Merino A.M."/>
            <person name="Battley P.F."/>
            <person name="Fidler A.E."/>
            <person name="Prosdocimi F."/>
        </authorList>
    </citation>
    <scope>NUCLEOTIDE SEQUENCE [LARGE SCALE GENOMIC DNA]</scope>
</reference>
<sequence>MMYFLDKSRQEKAIAVATRLDKNMRDKNVKIGPGRKGPPKGHLVRPPRSQQGHPQVDQVAQGLVKLQLEYLKGRGLNHLPLVLARGSEVESVVAWPYFLPAENRDSGRGYLSPQVGRSSFWEILKYAESVG</sequence>
<dbReference type="EMBL" id="KZ520061">
    <property type="protein sequence ID" value="PKU28568.1"/>
    <property type="molecule type" value="Genomic_DNA"/>
</dbReference>
<accession>A0A2I0T459</accession>
<dbReference type="Proteomes" id="UP000233556">
    <property type="component" value="Unassembled WGS sequence"/>
</dbReference>
<evidence type="ECO:0000313" key="2">
    <source>
        <dbReference type="EMBL" id="PKU28568.1"/>
    </source>
</evidence>
<name>A0A2I0T459_LIMLA</name>
<proteinExistence type="predicted"/>
<protein>
    <submittedName>
        <fullName evidence="2">Uncharacterized protein</fullName>
    </submittedName>
</protein>
<evidence type="ECO:0000313" key="3">
    <source>
        <dbReference type="Proteomes" id="UP000233556"/>
    </source>
</evidence>
<gene>
    <name evidence="2" type="ORF">llap_21128</name>
</gene>
<reference evidence="3" key="2">
    <citation type="submission" date="2017-12" db="EMBL/GenBank/DDBJ databases">
        <title>Genome sequence of the Bar-tailed Godwit (Limosa lapponica baueri).</title>
        <authorList>
            <person name="Lima N.C.B."/>
            <person name="Parody-Merino A.M."/>
            <person name="Battley P.F."/>
            <person name="Fidler A.E."/>
            <person name="Prosdocimi F."/>
        </authorList>
    </citation>
    <scope>NUCLEOTIDE SEQUENCE [LARGE SCALE GENOMIC DNA]</scope>
</reference>